<evidence type="ECO:0000313" key="1">
    <source>
        <dbReference type="EMBL" id="EUB58529.1"/>
    </source>
</evidence>
<accession>W6UY88</accession>
<dbReference type="KEGG" id="egl:EGR_06618"/>
<evidence type="ECO:0000313" key="2">
    <source>
        <dbReference type="Proteomes" id="UP000019149"/>
    </source>
</evidence>
<proteinExistence type="predicted"/>
<gene>
    <name evidence="1" type="ORF">EGR_06618</name>
</gene>
<keyword evidence="2" id="KW-1185">Reference proteome</keyword>
<dbReference type="RefSeq" id="XP_024349725.1">
    <property type="nucleotide sequence ID" value="XM_024495867.1"/>
</dbReference>
<reference evidence="1 2" key="1">
    <citation type="journal article" date="2013" name="Nat. Genet.">
        <title>The genome of the hydatid tapeworm Echinococcus granulosus.</title>
        <authorList>
            <person name="Zheng H."/>
            <person name="Zhang W."/>
            <person name="Zhang L."/>
            <person name="Zhang Z."/>
            <person name="Li J."/>
            <person name="Lu G."/>
            <person name="Zhu Y."/>
            <person name="Wang Y."/>
            <person name="Huang Y."/>
            <person name="Liu J."/>
            <person name="Kang H."/>
            <person name="Chen J."/>
            <person name="Wang L."/>
            <person name="Chen A."/>
            <person name="Yu S."/>
            <person name="Gao Z."/>
            <person name="Jin L."/>
            <person name="Gu W."/>
            <person name="Wang Z."/>
            <person name="Zhao L."/>
            <person name="Shi B."/>
            <person name="Wen H."/>
            <person name="Lin R."/>
            <person name="Jones M.K."/>
            <person name="Brejova B."/>
            <person name="Vinar T."/>
            <person name="Zhao G."/>
            <person name="McManus D.P."/>
            <person name="Chen Z."/>
            <person name="Zhou Y."/>
            <person name="Wang S."/>
        </authorList>
    </citation>
    <scope>NUCLEOTIDE SEQUENCE [LARGE SCALE GENOMIC DNA]</scope>
</reference>
<sequence>MFNYGEQHILLLRNSHVHLHGLLQLQEEVRVAIICVRGNCQVAAELEEKLMAAAATLKQLLPSSLLRSCNRGNVEKLIKCIINVCHLVMASLKNGHLQKTVKVAFKDSSNPDGLSMHQNIIFDHFLTNWMAWDEKQLLYFISVSYYLTNLDRVNLQQNKGFYRRKNGTRQVNDQLSTIARHRIKRTVHLMITLNGAKSFLKTEQSQSPREKNYLCTDGEGRGGSGMHGQAQCGKISNLRRRGSCPLLCQFRLFCWCYCAEWVFLPNSQFSLKGLLNIGISRFFCKNSYYFFTILITTRRKEEELNMANTVV</sequence>
<name>W6UY88_ECHGR</name>
<protein>
    <submittedName>
        <fullName evidence="1">Uncharacterized protein</fullName>
    </submittedName>
</protein>
<dbReference type="CTD" id="36342333"/>
<dbReference type="AlphaFoldDB" id="W6UY88"/>
<dbReference type="Proteomes" id="UP000019149">
    <property type="component" value="Unassembled WGS sequence"/>
</dbReference>
<dbReference type="EMBL" id="APAU02000060">
    <property type="protein sequence ID" value="EUB58529.1"/>
    <property type="molecule type" value="Genomic_DNA"/>
</dbReference>
<organism evidence="1 2">
    <name type="scientific">Echinococcus granulosus</name>
    <name type="common">Hydatid tapeworm</name>
    <dbReference type="NCBI Taxonomy" id="6210"/>
    <lineage>
        <taxon>Eukaryota</taxon>
        <taxon>Metazoa</taxon>
        <taxon>Spiralia</taxon>
        <taxon>Lophotrochozoa</taxon>
        <taxon>Platyhelminthes</taxon>
        <taxon>Cestoda</taxon>
        <taxon>Eucestoda</taxon>
        <taxon>Cyclophyllidea</taxon>
        <taxon>Taeniidae</taxon>
        <taxon>Echinococcus</taxon>
        <taxon>Echinococcus granulosus group</taxon>
    </lineage>
</organism>
<dbReference type="GeneID" id="36342333"/>
<comment type="caution">
    <text evidence="1">The sequence shown here is derived from an EMBL/GenBank/DDBJ whole genome shotgun (WGS) entry which is preliminary data.</text>
</comment>